<protein>
    <submittedName>
        <fullName evidence="1">Uncharacterized protein</fullName>
    </submittedName>
</protein>
<evidence type="ECO:0000313" key="2">
    <source>
        <dbReference type="Proteomes" id="UP001174748"/>
    </source>
</evidence>
<gene>
    <name evidence="1" type="ORF">P9921_00860</name>
</gene>
<keyword evidence="2" id="KW-1185">Reference proteome</keyword>
<reference evidence="1" key="1">
    <citation type="submission" date="2023-01" db="EMBL/GenBank/DDBJ databases">
        <title>Genomic dissection of endemic carbapenem resistance: metallo-beta-lactamase gene dissemination through clonal, plasmid and integron transfer pathways.</title>
        <authorList>
            <person name="Macesic N."/>
        </authorList>
    </citation>
    <scope>NUCLEOTIDE SEQUENCE</scope>
    <source>
        <strain evidence="1">CPO382</strain>
    </source>
</reference>
<dbReference type="EMBL" id="JARTOI010000001">
    <property type="protein sequence ID" value="MDK5169041.1"/>
    <property type="molecule type" value="Genomic_DNA"/>
</dbReference>
<name>A0ABT7G5K1_9GAMM</name>
<sequence>MYKVDTQEQDNKRLHALMQQDHEPVNLEQFGFAKLALLDIIDNECKEHDKERLAAAAIKLTDKELEPLQHKLDKAIYELRFINDEFTGTEKQQAIVDTHKNNLDLTKLVSRKADNKLLTDYLILDKGMPVSQELKNNLYANGHDDLLNTINKKQVKLQLDQNWNAQVNQEYKQTKKQTLRM</sequence>
<evidence type="ECO:0000313" key="1">
    <source>
        <dbReference type="EMBL" id="MDK5169041.1"/>
    </source>
</evidence>
<dbReference type="Proteomes" id="UP001174748">
    <property type="component" value="Unassembled WGS sequence"/>
</dbReference>
<dbReference type="RefSeq" id="WP_285097960.1">
    <property type="nucleotide sequence ID" value="NZ_JARTOI010000001.1"/>
</dbReference>
<proteinExistence type="predicted"/>
<accession>A0ABT7G5K1</accession>
<organism evidence="1 2">
    <name type="scientific">Serratia nevei</name>
    <dbReference type="NCBI Taxonomy" id="2703794"/>
    <lineage>
        <taxon>Bacteria</taxon>
        <taxon>Pseudomonadati</taxon>
        <taxon>Pseudomonadota</taxon>
        <taxon>Gammaproteobacteria</taxon>
        <taxon>Enterobacterales</taxon>
        <taxon>Yersiniaceae</taxon>
        <taxon>Serratia</taxon>
    </lineage>
</organism>
<comment type="caution">
    <text evidence="1">The sequence shown here is derived from an EMBL/GenBank/DDBJ whole genome shotgun (WGS) entry which is preliminary data.</text>
</comment>